<protein>
    <submittedName>
        <fullName evidence="2">Uncharacterized protein</fullName>
    </submittedName>
</protein>
<dbReference type="Gene3D" id="3.40.1380.20">
    <property type="entry name" value="Pyruvate kinase, C-terminal domain"/>
    <property type="match status" value="1"/>
</dbReference>
<accession>A0AAD1ZRS9</accession>
<dbReference type="InterPro" id="IPR036918">
    <property type="entry name" value="Pyrv_Knase_C_sf"/>
</dbReference>
<feature type="compositionally biased region" description="Polar residues" evidence="1">
    <location>
        <begin position="43"/>
        <end position="52"/>
    </location>
</feature>
<evidence type="ECO:0000313" key="3">
    <source>
        <dbReference type="Proteomes" id="UP000834106"/>
    </source>
</evidence>
<keyword evidence="3" id="KW-1185">Reference proteome</keyword>
<reference evidence="2" key="1">
    <citation type="submission" date="2023-05" db="EMBL/GenBank/DDBJ databases">
        <authorList>
            <person name="Huff M."/>
        </authorList>
    </citation>
    <scope>NUCLEOTIDE SEQUENCE</scope>
</reference>
<feature type="compositionally biased region" description="Low complexity" evidence="1">
    <location>
        <begin position="53"/>
        <end position="68"/>
    </location>
</feature>
<dbReference type="EMBL" id="OU503048">
    <property type="protein sequence ID" value="CAI9774599.1"/>
    <property type="molecule type" value="Genomic_DNA"/>
</dbReference>
<gene>
    <name evidence="2" type="ORF">FPE_LOCUS22029</name>
</gene>
<dbReference type="Proteomes" id="UP000834106">
    <property type="component" value="Chromosome 13"/>
</dbReference>
<organism evidence="2 3">
    <name type="scientific">Fraxinus pennsylvanica</name>
    <dbReference type="NCBI Taxonomy" id="56036"/>
    <lineage>
        <taxon>Eukaryota</taxon>
        <taxon>Viridiplantae</taxon>
        <taxon>Streptophyta</taxon>
        <taxon>Embryophyta</taxon>
        <taxon>Tracheophyta</taxon>
        <taxon>Spermatophyta</taxon>
        <taxon>Magnoliopsida</taxon>
        <taxon>eudicotyledons</taxon>
        <taxon>Gunneridae</taxon>
        <taxon>Pentapetalae</taxon>
        <taxon>asterids</taxon>
        <taxon>lamiids</taxon>
        <taxon>Lamiales</taxon>
        <taxon>Oleaceae</taxon>
        <taxon>Oleeae</taxon>
        <taxon>Fraxinus</taxon>
    </lineage>
</organism>
<feature type="region of interest" description="Disordered" evidence="1">
    <location>
        <begin position="36"/>
        <end position="68"/>
    </location>
</feature>
<dbReference type="AlphaFoldDB" id="A0AAD1ZRS9"/>
<evidence type="ECO:0000313" key="2">
    <source>
        <dbReference type="EMBL" id="CAI9774599.1"/>
    </source>
</evidence>
<sequence length="184" mass="20296">MGRRQQCWCTKANLEGSKQSGQTAYGSALEVTAGGTREESHHATTFATSTQRPLQPSEESQSLQSSSLREGATGRHYCNAATRDALSLYPLPVSRRCCIPSTELFATRRLHRALGCRYPWRYKKGLVHVLCAGSARASHEESTEEILEFDLEYAKSKGLCKVEDVVIALHQIGIASIIKIVTLK</sequence>
<name>A0AAD1ZRS9_9LAMI</name>
<evidence type="ECO:0000256" key="1">
    <source>
        <dbReference type="SAM" id="MobiDB-lite"/>
    </source>
</evidence>
<proteinExistence type="predicted"/>